<evidence type="ECO:0000256" key="1">
    <source>
        <dbReference type="SAM" id="MobiDB-lite"/>
    </source>
</evidence>
<keyword evidence="3" id="KW-1185">Reference proteome</keyword>
<organism evidence="2 3">
    <name type="scientific">Cladophialophora psammophila CBS 110553</name>
    <dbReference type="NCBI Taxonomy" id="1182543"/>
    <lineage>
        <taxon>Eukaryota</taxon>
        <taxon>Fungi</taxon>
        <taxon>Dikarya</taxon>
        <taxon>Ascomycota</taxon>
        <taxon>Pezizomycotina</taxon>
        <taxon>Eurotiomycetes</taxon>
        <taxon>Chaetothyriomycetidae</taxon>
        <taxon>Chaetothyriales</taxon>
        <taxon>Herpotrichiellaceae</taxon>
        <taxon>Cladophialophora</taxon>
    </lineage>
</organism>
<reference evidence="2 3" key="1">
    <citation type="submission" date="2013-03" db="EMBL/GenBank/DDBJ databases">
        <title>The Genome Sequence of Cladophialophora psammophila CBS 110553.</title>
        <authorList>
            <consortium name="The Broad Institute Genomics Platform"/>
            <person name="Cuomo C."/>
            <person name="de Hoog S."/>
            <person name="Gorbushina A."/>
            <person name="Walker B."/>
            <person name="Young S.K."/>
            <person name="Zeng Q."/>
            <person name="Gargeya S."/>
            <person name="Fitzgerald M."/>
            <person name="Haas B."/>
            <person name="Abouelleil A."/>
            <person name="Allen A.W."/>
            <person name="Alvarado L."/>
            <person name="Arachchi H.M."/>
            <person name="Berlin A.M."/>
            <person name="Chapman S.B."/>
            <person name="Gainer-Dewar J."/>
            <person name="Goldberg J."/>
            <person name="Griggs A."/>
            <person name="Gujja S."/>
            <person name="Hansen M."/>
            <person name="Howarth C."/>
            <person name="Imamovic A."/>
            <person name="Ireland A."/>
            <person name="Larimer J."/>
            <person name="McCowan C."/>
            <person name="Murphy C."/>
            <person name="Pearson M."/>
            <person name="Poon T.W."/>
            <person name="Priest M."/>
            <person name="Roberts A."/>
            <person name="Saif S."/>
            <person name="Shea T."/>
            <person name="Sisk P."/>
            <person name="Sykes S."/>
            <person name="Wortman J."/>
            <person name="Nusbaum C."/>
            <person name="Birren B."/>
        </authorList>
    </citation>
    <scope>NUCLEOTIDE SEQUENCE [LARGE SCALE GENOMIC DNA]</scope>
    <source>
        <strain evidence="2 3">CBS 110553</strain>
    </source>
</reference>
<feature type="region of interest" description="Disordered" evidence="1">
    <location>
        <begin position="121"/>
        <end position="277"/>
    </location>
</feature>
<feature type="compositionally biased region" description="Basic residues" evidence="1">
    <location>
        <begin position="1"/>
        <end position="32"/>
    </location>
</feature>
<evidence type="ECO:0000313" key="2">
    <source>
        <dbReference type="EMBL" id="EXJ67779.1"/>
    </source>
</evidence>
<feature type="region of interest" description="Disordered" evidence="1">
    <location>
        <begin position="289"/>
        <end position="327"/>
    </location>
</feature>
<dbReference type="OrthoDB" id="2139939at2759"/>
<sequence length="348" mass="40710">MPEHHRHRPRSRSRSRSPNRHDHRRSHHSHRSRSQEPHHQRIKQSPAPTKPLPHGARELSRHDLPAYRPLFALYLDIQKQLNLEDLDDVEVKGRWKSFVGKWNRGELAQGWYDSETLDKARAQDQVSSDSDRRTSTKRNQERTSDTRPPAQGDDETEEVDFGPTLPSSLTSRLEYDDSAKSRGHGASIPSLEDLRARDEQATEDAHATRREHTQQLRHERQQDRKIQKERLDELLPRAQPGTRERQLEKRRERAEANRSFAVSKEASGDVDLVDSDLMGEEDGLAEFKKMQKEQERKKSEKELRREETLRARRAERESRLQAVKEKEEKTMSIFREIARQRFGAGEAS</sequence>
<dbReference type="HOGENOM" id="CLU_053559_0_0_1"/>
<dbReference type="Proteomes" id="UP000019471">
    <property type="component" value="Unassembled WGS sequence"/>
</dbReference>
<gene>
    <name evidence="2" type="ORF">A1O5_09125</name>
</gene>
<accession>W9XBG6</accession>
<name>W9XBG6_9EURO</name>
<dbReference type="RefSeq" id="XP_007747895.1">
    <property type="nucleotide sequence ID" value="XM_007749705.1"/>
</dbReference>
<dbReference type="STRING" id="1182543.W9XBG6"/>
<evidence type="ECO:0000313" key="3">
    <source>
        <dbReference type="Proteomes" id="UP000019471"/>
    </source>
</evidence>
<dbReference type="EMBL" id="AMGX01000015">
    <property type="protein sequence ID" value="EXJ67779.1"/>
    <property type="molecule type" value="Genomic_DNA"/>
</dbReference>
<feature type="compositionally biased region" description="Basic and acidic residues" evidence="1">
    <location>
        <begin position="129"/>
        <end position="145"/>
    </location>
</feature>
<dbReference type="GeneID" id="19193822"/>
<dbReference type="eggNOG" id="ENOG502RA14">
    <property type="taxonomic scope" value="Eukaryota"/>
</dbReference>
<proteinExistence type="predicted"/>
<feature type="region of interest" description="Disordered" evidence="1">
    <location>
        <begin position="1"/>
        <end position="57"/>
    </location>
</feature>
<dbReference type="PANTHER" id="PTHR34117:SF1">
    <property type="entry name" value="STYLE CELL-CYCLE INHIBITOR 1"/>
    <property type="match status" value="1"/>
</dbReference>
<protein>
    <submittedName>
        <fullName evidence="2">Uncharacterized protein</fullName>
    </submittedName>
</protein>
<dbReference type="PANTHER" id="PTHR34117">
    <property type="entry name" value="STYLE CELL-CYCLE INHIBITOR 1"/>
    <property type="match status" value="1"/>
</dbReference>
<feature type="compositionally biased region" description="Basic and acidic residues" evidence="1">
    <location>
        <begin position="192"/>
        <end position="235"/>
    </location>
</feature>
<feature type="compositionally biased region" description="Basic and acidic residues" evidence="1">
    <location>
        <begin position="242"/>
        <end position="256"/>
    </location>
</feature>
<dbReference type="AlphaFoldDB" id="W9XBG6"/>
<dbReference type="InterPro" id="IPR044688">
    <property type="entry name" value="SCI-1-like"/>
</dbReference>
<comment type="caution">
    <text evidence="2">The sequence shown here is derived from an EMBL/GenBank/DDBJ whole genome shotgun (WGS) entry which is preliminary data.</text>
</comment>